<dbReference type="PROSITE" id="PS50879">
    <property type="entry name" value="RNASE_H_1"/>
    <property type="match status" value="1"/>
</dbReference>
<dbReference type="GO" id="GO:0043137">
    <property type="term" value="P:DNA replication, removal of RNA primer"/>
    <property type="evidence" value="ECO:0007669"/>
    <property type="project" value="TreeGrafter"/>
</dbReference>
<evidence type="ECO:0000256" key="7">
    <source>
        <dbReference type="ARBA" id="ARBA00022723"/>
    </source>
</evidence>
<evidence type="ECO:0000256" key="11">
    <source>
        <dbReference type="SAM" id="MobiDB-lite"/>
    </source>
</evidence>
<dbReference type="OrthoDB" id="7845843at2"/>
<evidence type="ECO:0000259" key="12">
    <source>
        <dbReference type="PROSITE" id="PS50879"/>
    </source>
</evidence>
<comment type="similarity">
    <text evidence="3">Belongs to the RNase H family.</text>
</comment>
<dbReference type="RefSeq" id="WP_126040884.1">
    <property type="nucleotide sequence ID" value="NZ_CP034438.1"/>
</dbReference>
<dbReference type="InterPro" id="IPR050092">
    <property type="entry name" value="RNase_H"/>
</dbReference>
<reference evidence="13 14" key="1">
    <citation type="submission" date="2018-12" db="EMBL/GenBank/DDBJ databases">
        <title>Complete genome sequence of Flaviflexus salsibiostraticola KCTC 33148.</title>
        <authorList>
            <person name="Bae J.-W."/>
        </authorList>
    </citation>
    <scope>NUCLEOTIDE SEQUENCE [LARGE SCALE GENOMIC DNA]</scope>
    <source>
        <strain evidence="13 14">KCTC 33148</strain>
    </source>
</reference>
<name>A0A3Q8WU11_9ACTO</name>
<gene>
    <name evidence="13" type="ORF">EJO69_08150</name>
</gene>
<evidence type="ECO:0000256" key="8">
    <source>
        <dbReference type="ARBA" id="ARBA00022759"/>
    </source>
</evidence>
<dbReference type="CDD" id="cd09278">
    <property type="entry name" value="RNase_HI_prokaryote_like"/>
    <property type="match status" value="1"/>
</dbReference>
<evidence type="ECO:0000256" key="6">
    <source>
        <dbReference type="ARBA" id="ARBA00022722"/>
    </source>
</evidence>
<comment type="cofactor">
    <cofactor evidence="2">
        <name>Mg(2+)</name>
        <dbReference type="ChEBI" id="CHEBI:18420"/>
    </cofactor>
</comment>
<dbReference type="AlphaFoldDB" id="A0A3Q8WU11"/>
<feature type="domain" description="RNase H type-1" evidence="12">
    <location>
        <begin position="148"/>
        <end position="289"/>
    </location>
</feature>
<dbReference type="EMBL" id="CP034438">
    <property type="protein sequence ID" value="AZN30282.1"/>
    <property type="molecule type" value="Genomic_DNA"/>
</dbReference>
<evidence type="ECO:0000256" key="1">
    <source>
        <dbReference type="ARBA" id="ARBA00000077"/>
    </source>
</evidence>
<sequence length="291" mass="31142">MESSEWLTASDIALACGTDPQTVVRHLGRLGLIGSGSAPSEMALRHGLAVEANDYAHGAGLWHEDVYALLAATGLEKTAQVEFEAEPLFEEEGVSAIERARARARTAPAEEPADRPMAGAGSHVAGVGSQVAGARSADGPYVPGADRYGFDQVIATDGACSGNPGPGGWAWVDELTGRSGSGGSRRTTNNIMELTAMLEALRYADTDRSLLLRADSQYVINVVTKWGPGWRRKGWKKADGKPVANQELVAALLEEYEKRTAETRIDWVRGHDGDAGNEEADRLAVMERDRQ</sequence>
<dbReference type="PANTHER" id="PTHR10642:SF26">
    <property type="entry name" value="RIBONUCLEASE H1"/>
    <property type="match status" value="1"/>
</dbReference>
<keyword evidence="10" id="KW-0460">Magnesium</keyword>
<dbReference type="GO" id="GO:0004523">
    <property type="term" value="F:RNA-DNA hybrid ribonuclease activity"/>
    <property type="evidence" value="ECO:0007669"/>
    <property type="project" value="UniProtKB-EC"/>
</dbReference>
<organism evidence="13 14">
    <name type="scientific">Flaviflexus salsibiostraticola</name>
    <dbReference type="NCBI Taxonomy" id="1282737"/>
    <lineage>
        <taxon>Bacteria</taxon>
        <taxon>Bacillati</taxon>
        <taxon>Actinomycetota</taxon>
        <taxon>Actinomycetes</taxon>
        <taxon>Actinomycetales</taxon>
        <taxon>Actinomycetaceae</taxon>
        <taxon>Flaviflexus</taxon>
    </lineage>
</organism>
<evidence type="ECO:0000256" key="2">
    <source>
        <dbReference type="ARBA" id="ARBA00001946"/>
    </source>
</evidence>
<dbReference type="KEGG" id="fsl:EJO69_08150"/>
<dbReference type="SUPFAM" id="SSF53098">
    <property type="entry name" value="Ribonuclease H-like"/>
    <property type="match status" value="1"/>
</dbReference>
<dbReference type="EC" id="3.1.26.4" evidence="5"/>
<dbReference type="InterPro" id="IPR036397">
    <property type="entry name" value="RNaseH_sf"/>
</dbReference>
<accession>A0A3Q8WU11</accession>
<dbReference type="Proteomes" id="UP000270021">
    <property type="component" value="Chromosome"/>
</dbReference>
<evidence type="ECO:0000256" key="3">
    <source>
        <dbReference type="ARBA" id="ARBA00005300"/>
    </source>
</evidence>
<dbReference type="Pfam" id="PF00075">
    <property type="entry name" value="RNase_H"/>
    <property type="match status" value="1"/>
</dbReference>
<keyword evidence="9" id="KW-0378">Hydrolase</keyword>
<protein>
    <recommendedName>
        <fullName evidence="5">ribonuclease H</fullName>
        <ecNumber evidence="5">3.1.26.4</ecNumber>
    </recommendedName>
</protein>
<dbReference type="GO" id="GO:0003676">
    <property type="term" value="F:nucleic acid binding"/>
    <property type="evidence" value="ECO:0007669"/>
    <property type="project" value="InterPro"/>
</dbReference>
<evidence type="ECO:0000256" key="10">
    <source>
        <dbReference type="ARBA" id="ARBA00022842"/>
    </source>
</evidence>
<keyword evidence="14" id="KW-1185">Reference proteome</keyword>
<proteinExistence type="inferred from homology"/>
<keyword evidence="8" id="KW-0255">Endonuclease</keyword>
<comment type="subunit">
    <text evidence="4">Monomer.</text>
</comment>
<dbReference type="GO" id="GO:0046872">
    <property type="term" value="F:metal ion binding"/>
    <property type="evidence" value="ECO:0007669"/>
    <property type="project" value="UniProtKB-KW"/>
</dbReference>
<keyword evidence="6" id="KW-0540">Nuclease</keyword>
<evidence type="ECO:0000256" key="4">
    <source>
        <dbReference type="ARBA" id="ARBA00011245"/>
    </source>
</evidence>
<feature type="region of interest" description="Disordered" evidence="11">
    <location>
        <begin position="270"/>
        <end position="291"/>
    </location>
</feature>
<dbReference type="InterPro" id="IPR012337">
    <property type="entry name" value="RNaseH-like_sf"/>
</dbReference>
<dbReference type="InterPro" id="IPR022892">
    <property type="entry name" value="RNaseHI"/>
</dbReference>
<keyword evidence="7" id="KW-0479">Metal-binding</keyword>
<evidence type="ECO:0000256" key="9">
    <source>
        <dbReference type="ARBA" id="ARBA00022801"/>
    </source>
</evidence>
<dbReference type="InterPro" id="IPR002156">
    <property type="entry name" value="RNaseH_domain"/>
</dbReference>
<evidence type="ECO:0000313" key="13">
    <source>
        <dbReference type="EMBL" id="AZN30282.1"/>
    </source>
</evidence>
<dbReference type="Gene3D" id="3.30.420.10">
    <property type="entry name" value="Ribonuclease H-like superfamily/Ribonuclease H"/>
    <property type="match status" value="1"/>
</dbReference>
<dbReference type="PANTHER" id="PTHR10642">
    <property type="entry name" value="RIBONUCLEASE H1"/>
    <property type="match status" value="1"/>
</dbReference>
<evidence type="ECO:0000313" key="14">
    <source>
        <dbReference type="Proteomes" id="UP000270021"/>
    </source>
</evidence>
<evidence type="ECO:0000256" key="5">
    <source>
        <dbReference type="ARBA" id="ARBA00012180"/>
    </source>
</evidence>
<comment type="catalytic activity">
    <reaction evidence="1">
        <text>Endonucleolytic cleavage to 5'-phosphomonoester.</text>
        <dbReference type="EC" id="3.1.26.4"/>
    </reaction>
</comment>